<dbReference type="InterPro" id="IPR013320">
    <property type="entry name" value="ConA-like_dom_sf"/>
</dbReference>
<feature type="chain" id="PRO_5039677019" description="GH16 domain-containing protein" evidence="2">
    <location>
        <begin position="21"/>
        <end position="320"/>
    </location>
</feature>
<dbReference type="RefSeq" id="WP_213004491.1">
    <property type="nucleotide sequence ID" value="NZ_BOQN01000003.1"/>
</dbReference>
<dbReference type="SUPFAM" id="SSF49899">
    <property type="entry name" value="Concanavalin A-like lectins/glucanases"/>
    <property type="match status" value="1"/>
</dbReference>
<feature type="region of interest" description="Disordered" evidence="1">
    <location>
        <begin position="28"/>
        <end position="65"/>
    </location>
</feature>
<feature type="region of interest" description="Disordered" evidence="1">
    <location>
        <begin position="79"/>
        <end position="105"/>
    </location>
</feature>
<organism evidence="4 5">
    <name type="scientific">Paractinoplanes toevensis</name>
    <dbReference type="NCBI Taxonomy" id="571911"/>
    <lineage>
        <taxon>Bacteria</taxon>
        <taxon>Bacillati</taxon>
        <taxon>Actinomycetota</taxon>
        <taxon>Actinomycetes</taxon>
        <taxon>Micromonosporales</taxon>
        <taxon>Micromonosporaceae</taxon>
        <taxon>Paractinoplanes</taxon>
    </lineage>
</organism>
<dbReference type="CDD" id="cd00413">
    <property type="entry name" value="Glyco_hydrolase_16"/>
    <property type="match status" value="1"/>
</dbReference>
<dbReference type="Proteomes" id="UP000677082">
    <property type="component" value="Unassembled WGS sequence"/>
</dbReference>
<sequence length="320" mass="33699">MLKRVVATGAGLVLACAAVAACGTRSADDAALNDSGTSVTVPGSLPPSPSASTGPGTGVGTGAGAGTSVQKLGAAMYTTTTTPATKPPGATTESGTSSNPAGWGNPVAVENFDGPLSGTWGRYDAPNSDPPRSEDQVTVSGGMMHLTGSVSSKLGKDVGAGVSYNKNLKYGRWEVRFRVDAGAGYGPVILLWPKNNEDWPTYGEIDFMEMGDPTRQEYGAYIHHGSDNNQIGKENIKGDFTQWHTVAVDWLPDRVTYYLDGKKIWNVTAGMLKTGLPTESVMHLGIQLDQGCDEYMGCRNSQTPAKVVMDVDWVKVYQAP</sequence>
<dbReference type="GO" id="GO:0005975">
    <property type="term" value="P:carbohydrate metabolic process"/>
    <property type="evidence" value="ECO:0007669"/>
    <property type="project" value="InterPro"/>
</dbReference>
<dbReference type="PANTHER" id="PTHR10963">
    <property type="entry name" value="GLYCOSYL HYDROLASE-RELATED"/>
    <property type="match status" value="1"/>
</dbReference>
<dbReference type="PANTHER" id="PTHR10963:SF60">
    <property type="entry name" value="GRAM-NEGATIVE BACTERIA-BINDING PROTEIN 1-RELATED"/>
    <property type="match status" value="1"/>
</dbReference>
<dbReference type="AlphaFoldDB" id="A0A919T5Z9"/>
<evidence type="ECO:0000313" key="5">
    <source>
        <dbReference type="Proteomes" id="UP000677082"/>
    </source>
</evidence>
<dbReference type="PROSITE" id="PS51762">
    <property type="entry name" value="GH16_2"/>
    <property type="match status" value="1"/>
</dbReference>
<accession>A0A919T5Z9</accession>
<evidence type="ECO:0000256" key="1">
    <source>
        <dbReference type="SAM" id="MobiDB-lite"/>
    </source>
</evidence>
<dbReference type="EMBL" id="BOQN01000003">
    <property type="protein sequence ID" value="GIM88510.1"/>
    <property type="molecule type" value="Genomic_DNA"/>
</dbReference>
<dbReference type="PROSITE" id="PS51257">
    <property type="entry name" value="PROKAR_LIPOPROTEIN"/>
    <property type="match status" value="1"/>
</dbReference>
<comment type="caution">
    <text evidence="4">The sequence shown here is derived from an EMBL/GenBank/DDBJ whole genome shotgun (WGS) entry which is preliminary data.</text>
</comment>
<dbReference type="InterPro" id="IPR050546">
    <property type="entry name" value="Glycosyl_Hydrlase_16"/>
</dbReference>
<reference evidence="4 5" key="1">
    <citation type="submission" date="2021-03" db="EMBL/GenBank/DDBJ databases">
        <title>Whole genome shotgun sequence of Actinoplanes toevensis NBRC 105298.</title>
        <authorList>
            <person name="Komaki H."/>
            <person name="Tamura T."/>
        </authorList>
    </citation>
    <scope>NUCLEOTIDE SEQUENCE [LARGE SCALE GENOMIC DNA]</scope>
    <source>
        <strain evidence="4 5">NBRC 105298</strain>
    </source>
</reference>
<gene>
    <name evidence="4" type="ORF">Ato02nite_003030</name>
</gene>
<dbReference type="Gene3D" id="2.60.120.200">
    <property type="match status" value="1"/>
</dbReference>
<evidence type="ECO:0000259" key="3">
    <source>
        <dbReference type="PROSITE" id="PS51762"/>
    </source>
</evidence>
<dbReference type="InterPro" id="IPR000757">
    <property type="entry name" value="Beta-glucanase-like"/>
</dbReference>
<proteinExistence type="predicted"/>
<evidence type="ECO:0000313" key="4">
    <source>
        <dbReference type="EMBL" id="GIM88510.1"/>
    </source>
</evidence>
<feature type="domain" description="GH16" evidence="3">
    <location>
        <begin position="92"/>
        <end position="320"/>
    </location>
</feature>
<dbReference type="GO" id="GO:0004553">
    <property type="term" value="F:hydrolase activity, hydrolyzing O-glycosyl compounds"/>
    <property type="evidence" value="ECO:0007669"/>
    <property type="project" value="InterPro"/>
</dbReference>
<dbReference type="Pfam" id="PF00722">
    <property type="entry name" value="Glyco_hydro_16"/>
    <property type="match status" value="1"/>
</dbReference>
<evidence type="ECO:0000256" key="2">
    <source>
        <dbReference type="SAM" id="SignalP"/>
    </source>
</evidence>
<keyword evidence="2" id="KW-0732">Signal</keyword>
<feature type="signal peptide" evidence="2">
    <location>
        <begin position="1"/>
        <end position="20"/>
    </location>
</feature>
<protein>
    <recommendedName>
        <fullName evidence="3">GH16 domain-containing protein</fullName>
    </recommendedName>
</protein>
<name>A0A919T5Z9_9ACTN</name>
<keyword evidence="5" id="KW-1185">Reference proteome</keyword>
<feature type="compositionally biased region" description="Low complexity" evidence="1">
    <location>
        <begin position="79"/>
        <end position="92"/>
    </location>
</feature>
<feature type="compositionally biased region" description="Gly residues" evidence="1">
    <location>
        <begin position="55"/>
        <end position="65"/>
    </location>
</feature>